<comment type="pathway">
    <text evidence="2 6">Cofactor biosynthesis; molybdopterin biosynthesis.</text>
</comment>
<dbReference type="Gene3D" id="2.40.340.10">
    <property type="entry name" value="MoeA, C-terminal, domain IV"/>
    <property type="match status" value="1"/>
</dbReference>
<dbReference type="InterPro" id="IPR036688">
    <property type="entry name" value="MoeA_C_domain_IV_sf"/>
</dbReference>
<reference evidence="8 9" key="1">
    <citation type="submission" date="2020-04" db="EMBL/GenBank/DDBJ databases">
        <title>Salinimonas sp. HHU 13199.</title>
        <authorList>
            <person name="Cui X."/>
            <person name="Zhang D."/>
        </authorList>
    </citation>
    <scope>NUCLEOTIDE SEQUENCE [LARGE SCALE GENOMIC DNA]</scope>
    <source>
        <strain evidence="8 9">HHU 13199</strain>
    </source>
</reference>
<evidence type="ECO:0000313" key="9">
    <source>
        <dbReference type="Proteomes" id="UP000624419"/>
    </source>
</evidence>
<evidence type="ECO:0000256" key="1">
    <source>
        <dbReference type="ARBA" id="ARBA00002901"/>
    </source>
</evidence>
<evidence type="ECO:0000256" key="3">
    <source>
        <dbReference type="ARBA" id="ARBA00010763"/>
    </source>
</evidence>
<gene>
    <name evidence="8" type="ORF">HHX48_02815</name>
</gene>
<keyword evidence="6" id="KW-0808">Transferase</keyword>
<dbReference type="SUPFAM" id="SSF63867">
    <property type="entry name" value="MoeA C-terminal domain-like"/>
    <property type="match status" value="1"/>
</dbReference>
<name>A0ABR8LEF3_9ALTE</name>
<comment type="similarity">
    <text evidence="3 6">Belongs to the MoeA family.</text>
</comment>
<keyword evidence="6" id="KW-0479">Metal-binding</keyword>
<evidence type="ECO:0000256" key="6">
    <source>
        <dbReference type="RuleBase" id="RU365090"/>
    </source>
</evidence>
<keyword evidence="6" id="KW-0460">Magnesium</keyword>
<dbReference type="PANTHER" id="PTHR10192">
    <property type="entry name" value="MOLYBDOPTERIN BIOSYNTHESIS PROTEIN"/>
    <property type="match status" value="1"/>
</dbReference>
<dbReference type="Gene3D" id="3.40.980.10">
    <property type="entry name" value="MoaB/Mog-like domain"/>
    <property type="match status" value="1"/>
</dbReference>
<evidence type="ECO:0000259" key="7">
    <source>
        <dbReference type="SMART" id="SM00852"/>
    </source>
</evidence>
<feature type="domain" description="MoaB/Mog" evidence="7">
    <location>
        <begin position="181"/>
        <end position="318"/>
    </location>
</feature>
<dbReference type="InterPro" id="IPR001453">
    <property type="entry name" value="MoaB/Mog_dom"/>
</dbReference>
<dbReference type="InterPro" id="IPR038987">
    <property type="entry name" value="MoeA-like"/>
</dbReference>
<dbReference type="NCBIfam" id="NF045515">
    <property type="entry name" value="Glp_gephyrin"/>
    <property type="match status" value="1"/>
</dbReference>
<dbReference type="SUPFAM" id="SSF53218">
    <property type="entry name" value="Molybdenum cofactor biosynthesis proteins"/>
    <property type="match status" value="1"/>
</dbReference>
<protein>
    <recommendedName>
        <fullName evidence="6">Molybdopterin molybdenumtransferase</fullName>
        <ecNumber evidence="6">2.10.1.1</ecNumber>
    </recommendedName>
</protein>
<dbReference type="Pfam" id="PF00994">
    <property type="entry name" value="MoCF_biosynth"/>
    <property type="match status" value="1"/>
</dbReference>
<dbReference type="InterPro" id="IPR036135">
    <property type="entry name" value="MoeA_linker/N_sf"/>
</dbReference>
<comment type="function">
    <text evidence="1 6">Catalyzes the insertion of molybdate into adenylated molybdopterin with the concomitant release of AMP.</text>
</comment>
<accession>A0ABR8LEF3</accession>
<dbReference type="PROSITE" id="PS01079">
    <property type="entry name" value="MOCF_BIOSYNTHESIS_2"/>
    <property type="match status" value="1"/>
</dbReference>
<dbReference type="InterPro" id="IPR008284">
    <property type="entry name" value="MoCF_biosynth_CS"/>
</dbReference>
<dbReference type="InterPro" id="IPR005111">
    <property type="entry name" value="MoeA_C_domain_IV"/>
</dbReference>
<keyword evidence="6" id="KW-0500">Molybdenum</keyword>
<dbReference type="EMBL" id="JABBXD010000001">
    <property type="protein sequence ID" value="MBD3584665.1"/>
    <property type="molecule type" value="Genomic_DNA"/>
</dbReference>
<keyword evidence="4 6" id="KW-0501">Molybdenum cofactor biosynthesis</keyword>
<dbReference type="CDD" id="cd00887">
    <property type="entry name" value="MoeA"/>
    <property type="match status" value="1"/>
</dbReference>
<dbReference type="Gene3D" id="2.170.190.11">
    <property type="entry name" value="Molybdopterin biosynthesis moea protein, domain 3"/>
    <property type="match status" value="1"/>
</dbReference>
<dbReference type="SMART" id="SM00852">
    <property type="entry name" value="MoCF_biosynth"/>
    <property type="match status" value="1"/>
</dbReference>
<dbReference type="PANTHER" id="PTHR10192:SF5">
    <property type="entry name" value="GEPHYRIN"/>
    <property type="match status" value="1"/>
</dbReference>
<dbReference type="Pfam" id="PF03454">
    <property type="entry name" value="MoeA_C"/>
    <property type="match status" value="1"/>
</dbReference>
<evidence type="ECO:0000256" key="2">
    <source>
        <dbReference type="ARBA" id="ARBA00005046"/>
    </source>
</evidence>
<organism evidence="8 9">
    <name type="scientific">Salinimonas profundi</name>
    <dbReference type="NCBI Taxonomy" id="2729140"/>
    <lineage>
        <taxon>Bacteria</taxon>
        <taxon>Pseudomonadati</taxon>
        <taxon>Pseudomonadota</taxon>
        <taxon>Gammaproteobacteria</taxon>
        <taxon>Alteromonadales</taxon>
        <taxon>Alteromonadaceae</taxon>
        <taxon>Alteromonas/Salinimonas group</taxon>
        <taxon>Salinimonas</taxon>
    </lineage>
</organism>
<comment type="caution">
    <text evidence="8">The sequence shown here is derived from an EMBL/GenBank/DDBJ whole genome shotgun (WGS) entry which is preliminary data.</text>
</comment>
<dbReference type="InterPro" id="IPR036425">
    <property type="entry name" value="MoaB/Mog-like_dom_sf"/>
</dbReference>
<comment type="cofactor">
    <cofactor evidence="6">
        <name>Mg(2+)</name>
        <dbReference type="ChEBI" id="CHEBI:18420"/>
    </cofactor>
</comment>
<evidence type="ECO:0000256" key="4">
    <source>
        <dbReference type="ARBA" id="ARBA00023150"/>
    </source>
</evidence>
<proteinExistence type="inferred from homology"/>
<dbReference type="InterPro" id="IPR005110">
    <property type="entry name" value="MoeA_linker/N"/>
</dbReference>
<sequence>MAPPVWLSLDDALNHLRSAAPRPTATMLCNTEAALGRVVSIDIVAPCNVPPLAVSAMDGFAICLDNLTSEIALPVTQTILAGQDISTIQLGKGEAARIMTGAGIPSGADAVVMQENTTYDEDTVTVNQIPVHGENIRPQGNDICRDDIIITRGTRLQARHLMLLASVGQTTCEVYSPLKIGLLATGDEIKAPGTTLNPGQIFNANSIGIAGLLAPLGVQVTDLGICPDDADALQRCLQEAAEKFDLIISSGGVSVGDADHVKPVLDKLGQVDFWKVAIKPGKPFAFGTLGKSLFCGLPGNPVSAYVTTEQLVIPLIASMQGLASSPTPVIGLAALTTDIKRQPGRQEFMRATLCVQPDGQWQVTPLAKQSSGVMTSVTKANAYIVVPAHTKHLATGERVQVLPFTR</sequence>
<dbReference type="Proteomes" id="UP000624419">
    <property type="component" value="Unassembled WGS sequence"/>
</dbReference>
<keyword evidence="9" id="KW-1185">Reference proteome</keyword>
<dbReference type="Gene3D" id="3.90.105.10">
    <property type="entry name" value="Molybdopterin biosynthesis moea protein, domain 2"/>
    <property type="match status" value="1"/>
</dbReference>
<dbReference type="NCBIfam" id="TIGR00177">
    <property type="entry name" value="molyb_syn"/>
    <property type="match status" value="1"/>
</dbReference>
<dbReference type="Pfam" id="PF03453">
    <property type="entry name" value="MoeA_N"/>
    <property type="match status" value="1"/>
</dbReference>
<dbReference type="EC" id="2.10.1.1" evidence="6"/>
<evidence type="ECO:0000313" key="8">
    <source>
        <dbReference type="EMBL" id="MBD3584665.1"/>
    </source>
</evidence>
<evidence type="ECO:0000256" key="5">
    <source>
        <dbReference type="ARBA" id="ARBA00047317"/>
    </source>
</evidence>
<dbReference type="SUPFAM" id="SSF63882">
    <property type="entry name" value="MoeA N-terminal region -like"/>
    <property type="match status" value="1"/>
</dbReference>
<dbReference type="RefSeq" id="WP_191022109.1">
    <property type="nucleotide sequence ID" value="NZ_JABBXD010000001.1"/>
</dbReference>
<comment type="catalytic activity">
    <reaction evidence="5">
        <text>adenylyl-molybdopterin + molybdate = Mo-molybdopterin + AMP + H(+)</text>
        <dbReference type="Rhea" id="RHEA:35047"/>
        <dbReference type="ChEBI" id="CHEBI:15378"/>
        <dbReference type="ChEBI" id="CHEBI:36264"/>
        <dbReference type="ChEBI" id="CHEBI:62727"/>
        <dbReference type="ChEBI" id="CHEBI:71302"/>
        <dbReference type="ChEBI" id="CHEBI:456215"/>
        <dbReference type="EC" id="2.10.1.1"/>
    </reaction>
</comment>